<name>A0ABS5HYH0_9GAMM</name>
<comment type="caution">
    <text evidence="4">The sequence shown here is derived from an EMBL/GenBank/DDBJ whole genome shotgun (WGS) entry which is preliminary data.</text>
</comment>
<dbReference type="NCBIfam" id="TIGR00125">
    <property type="entry name" value="cyt_tran_rel"/>
    <property type="match status" value="1"/>
</dbReference>
<dbReference type="EMBL" id="JAAIKR010000001">
    <property type="protein sequence ID" value="MBR9726814.1"/>
    <property type="molecule type" value="Genomic_DNA"/>
</dbReference>
<dbReference type="InterPro" id="IPR004821">
    <property type="entry name" value="Cyt_trans-like"/>
</dbReference>
<feature type="domain" description="Cytidyltransferase-like" evidence="3">
    <location>
        <begin position="5"/>
        <end position="124"/>
    </location>
</feature>
<gene>
    <name evidence="4" type="primary">tagD</name>
    <name evidence="4" type="ORF">G3R48_02255</name>
</gene>
<dbReference type="InterPro" id="IPR006409">
    <property type="entry name" value="G3P_cytidylTrfase"/>
</dbReference>
<dbReference type="SUPFAM" id="SSF52374">
    <property type="entry name" value="Nucleotidylyl transferase"/>
    <property type="match status" value="1"/>
</dbReference>
<evidence type="ECO:0000313" key="4">
    <source>
        <dbReference type="EMBL" id="MBR9726814.1"/>
    </source>
</evidence>
<sequence>MKTILTYGTFDLFHVGHIRLFKRLSQLGDQLIVGVSTDEFNTLKNKSAYFCYQERREIVESCKYVDMVIPESNWQQKRGDIIRLQADIFAIGDDWLGKFDDLSDICKVMYLKRTKEISTTDIKKSLAVASRPQCLSA</sequence>
<dbReference type="PANTHER" id="PTHR43793:SF1">
    <property type="entry name" value="FAD SYNTHASE"/>
    <property type="match status" value="1"/>
</dbReference>
<dbReference type="InterPro" id="IPR050385">
    <property type="entry name" value="Archaeal_FAD_synthase"/>
</dbReference>
<dbReference type="Pfam" id="PF01467">
    <property type="entry name" value="CTP_transf_like"/>
    <property type="match status" value="1"/>
</dbReference>
<proteinExistence type="predicted"/>
<reference evidence="4 5" key="1">
    <citation type="submission" date="2020-02" db="EMBL/GenBank/DDBJ databases">
        <title>Shewanella WXL01 sp. nov., a marine bacterium isolated from green algae in Luhuitou Fringing Reef (Northern South China Sea).</title>
        <authorList>
            <person name="Wang X."/>
        </authorList>
    </citation>
    <scope>NUCLEOTIDE SEQUENCE [LARGE SCALE GENOMIC DNA]</scope>
    <source>
        <strain evidence="4 5">MCCC 1A01895</strain>
    </source>
</reference>
<keyword evidence="5" id="KW-1185">Reference proteome</keyword>
<evidence type="ECO:0000256" key="1">
    <source>
        <dbReference type="ARBA" id="ARBA00022679"/>
    </source>
</evidence>
<dbReference type="NCBIfam" id="TIGR01518">
    <property type="entry name" value="g3p_cytidyltrns"/>
    <property type="match status" value="1"/>
</dbReference>
<accession>A0ABS5HYH0</accession>
<dbReference type="RefSeq" id="WP_153660720.1">
    <property type="nucleotide sequence ID" value="NZ_JAAIKR010000001.1"/>
</dbReference>
<evidence type="ECO:0000259" key="3">
    <source>
        <dbReference type="Pfam" id="PF01467"/>
    </source>
</evidence>
<protein>
    <submittedName>
        <fullName evidence="4">Glycerol-3-phosphate cytidylyltransferase</fullName>
        <ecNumber evidence="4">2.7.7.39</ecNumber>
    </submittedName>
</protein>
<dbReference type="EC" id="2.7.7.39" evidence="4"/>
<dbReference type="PANTHER" id="PTHR43793">
    <property type="entry name" value="FAD SYNTHASE"/>
    <property type="match status" value="1"/>
</dbReference>
<evidence type="ECO:0000256" key="2">
    <source>
        <dbReference type="ARBA" id="ARBA00022695"/>
    </source>
</evidence>
<organism evidence="4 5">
    <name type="scientific">Shewanella intestini</name>
    <dbReference type="NCBI Taxonomy" id="2017544"/>
    <lineage>
        <taxon>Bacteria</taxon>
        <taxon>Pseudomonadati</taxon>
        <taxon>Pseudomonadota</taxon>
        <taxon>Gammaproteobacteria</taxon>
        <taxon>Alteromonadales</taxon>
        <taxon>Shewanellaceae</taxon>
        <taxon>Shewanella</taxon>
    </lineage>
</organism>
<dbReference type="Gene3D" id="3.40.50.620">
    <property type="entry name" value="HUPs"/>
    <property type="match status" value="1"/>
</dbReference>
<dbReference type="Proteomes" id="UP000811844">
    <property type="component" value="Unassembled WGS sequence"/>
</dbReference>
<dbReference type="InterPro" id="IPR014729">
    <property type="entry name" value="Rossmann-like_a/b/a_fold"/>
</dbReference>
<dbReference type="GO" id="GO:0047348">
    <property type="term" value="F:glycerol-3-phosphate cytidylyltransferase activity"/>
    <property type="evidence" value="ECO:0007669"/>
    <property type="project" value="UniProtKB-EC"/>
</dbReference>
<keyword evidence="1 4" id="KW-0808">Transferase</keyword>
<evidence type="ECO:0000313" key="5">
    <source>
        <dbReference type="Proteomes" id="UP000811844"/>
    </source>
</evidence>
<keyword evidence="2 4" id="KW-0548">Nucleotidyltransferase</keyword>